<dbReference type="InterPro" id="IPR011990">
    <property type="entry name" value="TPR-like_helical_dom_sf"/>
</dbReference>
<dbReference type="Gene3D" id="3.30.40.10">
    <property type="entry name" value="Zinc/RING finger domain, C3HC4 (zinc finger)"/>
    <property type="match status" value="1"/>
</dbReference>
<dbReference type="eggNOG" id="ENOG502QV88">
    <property type="taxonomic scope" value="Eukaryota"/>
</dbReference>
<dbReference type="PANTHER" id="PTHR43628">
    <property type="entry name" value="ACTIVATOR OF C KINASE PROTEIN 1-RELATED"/>
    <property type="match status" value="1"/>
</dbReference>
<reference evidence="1 2" key="1">
    <citation type="journal article" date="2012" name="Genome Biol.">
        <title>Genome and low-iron response of an oceanic diatom adapted to chronic iron limitation.</title>
        <authorList>
            <person name="Lommer M."/>
            <person name="Specht M."/>
            <person name="Roy A.S."/>
            <person name="Kraemer L."/>
            <person name="Andreson R."/>
            <person name="Gutowska M.A."/>
            <person name="Wolf J."/>
            <person name="Bergner S.V."/>
            <person name="Schilhabel M.B."/>
            <person name="Klostermeier U.C."/>
            <person name="Beiko R.G."/>
            <person name="Rosenstiel P."/>
            <person name="Hippler M."/>
            <person name="Laroche J."/>
        </authorList>
    </citation>
    <scope>NUCLEOTIDE SEQUENCE [LARGE SCALE GENOMIC DNA]</scope>
    <source>
        <strain evidence="1 2">CCMP1005</strain>
    </source>
</reference>
<dbReference type="OrthoDB" id="2384430at2759"/>
<keyword evidence="2" id="KW-1185">Reference proteome</keyword>
<dbReference type="SMART" id="SM00671">
    <property type="entry name" value="SEL1"/>
    <property type="match status" value="2"/>
</dbReference>
<dbReference type="InterPro" id="IPR013083">
    <property type="entry name" value="Znf_RING/FYVE/PHD"/>
</dbReference>
<proteinExistence type="predicted"/>
<dbReference type="InterPro" id="IPR006597">
    <property type="entry name" value="Sel1-like"/>
</dbReference>
<comment type="caution">
    <text evidence="1">The sequence shown here is derived from an EMBL/GenBank/DDBJ whole genome shotgun (WGS) entry which is preliminary data.</text>
</comment>
<dbReference type="Pfam" id="PF08238">
    <property type="entry name" value="Sel1"/>
    <property type="match status" value="2"/>
</dbReference>
<evidence type="ECO:0000313" key="1">
    <source>
        <dbReference type="EMBL" id="EJK48439.1"/>
    </source>
</evidence>
<dbReference type="SUPFAM" id="SSF57850">
    <property type="entry name" value="RING/U-box"/>
    <property type="match status" value="1"/>
</dbReference>
<name>K0R8H2_THAOC</name>
<dbReference type="EMBL" id="AGNL01045827">
    <property type="protein sequence ID" value="EJK48439.1"/>
    <property type="molecule type" value="Genomic_DNA"/>
</dbReference>
<protein>
    <recommendedName>
        <fullName evidence="3">RING-type domain-containing protein</fullName>
    </recommendedName>
</protein>
<accession>K0R8H2</accession>
<evidence type="ECO:0000313" key="2">
    <source>
        <dbReference type="Proteomes" id="UP000266841"/>
    </source>
</evidence>
<dbReference type="Proteomes" id="UP000266841">
    <property type="component" value="Unassembled WGS sequence"/>
</dbReference>
<organism evidence="1 2">
    <name type="scientific">Thalassiosira oceanica</name>
    <name type="common">Marine diatom</name>
    <dbReference type="NCBI Taxonomy" id="159749"/>
    <lineage>
        <taxon>Eukaryota</taxon>
        <taxon>Sar</taxon>
        <taxon>Stramenopiles</taxon>
        <taxon>Ochrophyta</taxon>
        <taxon>Bacillariophyta</taxon>
        <taxon>Coscinodiscophyceae</taxon>
        <taxon>Thalassiosirophycidae</taxon>
        <taxon>Thalassiosirales</taxon>
        <taxon>Thalassiosiraceae</taxon>
        <taxon>Thalassiosira</taxon>
    </lineage>
</organism>
<dbReference type="Gene3D" id="1.25.40.10">
    <property type="entry name" value="Tetratricopeptide repeat domain"/>
    <property type="match status" value="1"/>
</dbReference>
<dbReference type="PANTHER" id="PTHR43628:SF1">
    <property type="entry name" value="CHITIN SYNTHASE REGULATORY FACTOR 2-RELATED"/>
    <property type="match status" value="1"/>
</dbReference>
<dbReference type="AlphaFoldDB" id="K0R8H2"/>
<sequence>MKISGACLKSLVCGACERDLPEGSYSVEQRGLRQSSRRCDGCVASGNQLVLIKKGRTRLEADDCPICQLPLPLDMKNTSFRPCCLKEVCHGCVLATRKRGMLDCPFCRTPASEKEQALAMVRKRVHAGDPLAIYFLGNQYHFGQCGLEKDETRAVELYERAAELGDKEAHYNLGCLFNLGCEECDAGNYDLALQHWMISAMSGHEDSLSNVKTLFMSGLATKADYAGALRGYQKAMDEMSSPDRDEANALGSEMIHTIIKSKSD</sequence>
<evidence type="ECO:0008006" key="3">
    <source>
        <dbReference type="Google" id="ProtNLM"/>
    </source>
</evidence>
<gene>
    <name evidence="1" type="ORF">THAOC_32760</name>
</gene>
<dbReference type="InterPro" id="IPR052945">
    <property type="entry name" value="Mitotic_Regulator"/>
</dbReference>
<dbReference type="SUPFAM" id="SSF81901">
    <property type="entry name" value="HCP-like"/>
    <property type="match status" value="1"/>
</dbReference>